<comment type="caution">
    <text evidence="1">The sequence shown here is derived from an EMBL/GenBank/DDBJ whole genome shotgun (WGS) entry which is preliminary data.</text>
</comment>
<protein>
    <recommendedName>
        <fullName evidence="3">DUF4296 domain-containing protein</fullName>
    </recommendedName>
</protein>
<dbReference type="PROSITE" id="PS51257">
    <property type="entry name" value="PROKAR_LIPOPROTEIN"/>
    <property type="match status" value="1"/>
</dbReference>
<name>A0ABU8I6I9_9SPHI</name>
<proteinExistence type="predicted"/>
<sequence>MTHSRLLFLTFLSIALLTACEVGKKVDRTNYDHLTIKELAKGDQLIDFSDSMLMGPIDINKLSNDDAKIAKAAIYRVYSNLELKDNQYLFRVKDAEELHLSERVFDRYVKDIEEMNAHVRKEDEMKKLEPISSEYLNSLLK</sequence>
<evidence type="ECO:0000313" key="1">
    <source>
        <dbReference type="EMBL" id="MEI5985336.1"/>
    </source>
</evidence>
<dbReference type="EMBL" id="JAYLLN010000024">
    <property type="protein sequence ID" value="MEI5985336.1"/>
    <property type="molecule type" value="Genomic_DNA"/>
</dbReference>
<dbReference type="RefSeq" id="WP_099366017.1">
    <property type="nucleotide sequence ID" value="NZ_JAYLLN010000024.1"/>
</dbReference>
<evidence type="ECO:0000313" key="2">
    <source>
        <dbReference type="Proteomes" id="UP001363035"/>
    </source>
</evidence>
<keyword evidence="2" id="KW-1185">Reference proteome</keyword>
<gene>
    <name evidence="1" type="ORF">VJ786_10530</name>
</gene>
<dbReference type="Proteomes" id="UP001363035">
    <property type="component" value="Unassembled WGS sequence"/>
</dbReference>
<reference evidence="1 2" key="1">
    <citation type="submission" date="2024-01" db="EMBL/GenBank/DDBJ databases">
        <title>Sphingobacterium tenebrionis sp. nov., a novel endophyte isolated from tenebrio molitor intestines.</title>
        <authorList>
            <person name="Zhang C."/>
        </authorList>
    </citation>
    <scope>NUCLEOTIDE SEQUENCE [LARGE SCALE GENOMIC DNA]</scope>
    <source>
        <strain evidence="1 2">PU5-4</strain>
    </source>
</reference>
<evidence type="ECO:0008006" key="3">
    <source>
        <dbReference type="Google" id="ProtNLM"/>
    </source>
</evidence>
<organism evidence="1 2">
    <name type="scientific">Sphingobacterium tenebrionis</name>
    <dbReference type="NCBI Taxonomy" id="3111775"/>
    <lineage>
        <taxon>Bacteria</taxon>
        <taxon>Pseudomonadati</taxon>
        <taxon>Bacteroidota</taxon>
        <taxon>Sphingobacteriia</taxon>
        <taxon>Sphingobacteriales</taxon>
        <taxon>Sphingobacteriaceae</taxon>
        <taxon>Sphingobacterium</taxon>
    </lineage>
</organism>
<accession>A0ABU8I6I9</accession>